<evidence type="ECO:0000259" key="2">
    <source>
        <dbReference type="PROSITE" id="PS50076"/>
    </source>
</evidence>
<gene>
    <name evidence="3" type="ORF">GPECTOR_99g800</name>
</gene>
<evidence type="ECO:0000313" key="3">
    <source>
        <dbReference type="EMBL" id="KXZ43165.1"/>
    </source>
</evidence>
<dbReference type="Pfam" id="PF00226">
    <property type="entry name" value="DnaJ"/>
    <property type="match status" value="1"/>
</dbReference>
<evidence type="ECO:0000313" key="4">
    <source>
        <dbReference type="Proteomes" id="UP000075714"/>
    </source>
</evidence>
<dbReference type="SMART" id="SM00271">
    <property type="entry name" value="DnaJ"/>
    <property type="match status" value="1"/>
</dbReference>
<dbReference type="PRINTS" id="PR00625">
    <property type="entry name" value="JDOMAIN"/>
</dbReference>
<reference evidence="4" key="1">
    <citation type="journal article" date="2016" name="Nat. Commun.">
        <title>The Gonium pectorale genome demonstrates co-option of cell cycle regulation during the evolution of multicellularity.</title>
        <authorList>
            <person name="Hanschen E.R."/>
            <person name="Marriage T.N."/>
            <person name="Ferris P.J."/>
            <person name="Hamaji T."/>
            <person name="Toyoda A."/>
            <person name="Fujiyama A."/>
            <person name="Neme R."/>
            <person name="Noguchi H."/>
            <person name="Minakuchi Y."/>
            <person name="Suzuki M."/>
            <person name="Kawai-Toyooka H."/>
            <person name="Smith D.R."/>
            <person name="Sparks H."/>
            <person name="Anderson J."/>
            <person name="Bakaric R."/>
            <person name="Luria V."/>
            <person name="Karger A."/>
            <person name="Kirschner M.W."/>
            <person name="Durand P.M."/>
            <person name="Michod R.E."/>
            <person name="Nozaki H."/>
            <person name="Olson B.J."/>
        </authorList>
    </citation>
    <scope>NUCLEOTIDE SEQUENCE [LARGE SCALE GENOMIC DNA]</scope>
    <source>
        <strain evidence="4">NIES-2863</strain>
    </source>
</reference>
<sequence length="306" mass="31517">MRIGARRAPGRLGRRGAVVSNAAAKNFYEILGVPQGASDRDIKSAYRKLAMKLHPDVNKAPDAQKRFMEVKVAYETLSDAKQRAEYDRRLRMGYSSAGSRAGSGSGFGGASPGAGWGSYGSYGTGPGYNQEPMPGLDDLVRELEKEFTAWANSRGKGGRAKSLVEELEDLGGELLDFLEEALGIKDEQPAAGSSGSTRSGSGGGGASGAAREPRSAAERFDAFWQQYGDGTPFGAGAAGSSGAGAASGTAAGAGTTGRGAASSASSYSSSSAPPPKPPPPPPQPPRSNDDDIEAQLQALKKKLNKL</sequence>
<name>A0A150G142_GONPE</name>
<feature type="compositionally biased region" description="Low complexity" evidence="1">
    <location>
        <begin position="243"/>
        <end position="271"/>
    </location>
</feature>
<comment type="caution">
    <text evidence="3">The sequence shown here is derived from an EMBL/GenBank/DDBJ whole genome shotgun (WGS) entry which is preliminary data.</text>
</comment>
<dbReference type="PROSITE" id="PS00636">
    <property type="entry name" value="DNAJ_1"/>
    <property type="match status" value="1"/>
</dbReference>
<dbReference type="Gene3D" id="1.10.287.110">
    <property type="entry name" value="DnaJ domain"/>
    <property type="match status" value="1"/>
</dbReference>
<dbReference type="GO" id="GO:0051082">
    <property type="term" value="F:unfolded protein binding"/>
    <property type="evidence" value="ECO:0007669"/>
    <property type="project" value="TreeGrafter"/>
</dbReference>
<protein>
    <recommendedName>
        <fullName evidence="2">J domain-containing protein</fullName>
    </recommendedName>
</protein>
<dbReference type="OrthoDB" id="10250354at2759"/>
<feature type="region of interest" description="Disordered" evidence="1">
    <location>
        <begin position="187"/>
        <end position="291"/>
    </location>
</feature>
<dbReference type="CDD" id="cd06257">
    <property type="entry name" value="DnaJ"/>
    <property type="match status" value="1"/>
</dbReference>
<dbReference type="EMBL" id="LSYV01000100">
    <property type="protein sequence ID" value="KXZ43165.1"/>
    <property type="molecule type" value="Genomic_DNA"/>
</dbReference>
<dbReference type="InterPro" id="IPR001623">
    <property type="entry name" value="DnaJ_domain"/>
</dbReference>
<feature type="compositionally biased region" description="Low complexity" evidence="1">
    <location>
        <begin position="189"/>
        <end position="199"/>
    </location>
</feature>
<dbReference type="GO" id="GO:0042026">
    <property type="term" value="P:protein refolding"/>
    <property type="evidence" value="ECO:0007669"/>
    <property type="project" value="TreeGrafter"/>
</dbReference>
<feature type="compositionally biased region" description="Gly residues" evidence="1">
    <location>
        <begin position="231"/>
        <end position="242"/>
    </location>
</feature>
<dbReference type="Proteomes" id="UP000075714">
    <property type="component" value="Unassembled WGS sequence"/>
</dbReference>
<feature type="domain" description="J" evidence="2">
    <location>
        <begin position="26"/>
        <end position="90"/>
    </location>
</feature>
<dbReference type="InterPro" id="IPR018253">
    <property type="entry name" value="DnaJ_domain_CS"/>
</dbReference>
<dbReference type="InterPro" id="IPR036869">
    <property type="entry name" value="J_dom_sf"/>
</dbReference>
<dbReference type="AlphaFoldDB" id="A0A150G142"/>
<keyword evidence="4" id="KW-1185">Reference proteome</keyword>
<dbReference type="PROSITE" id="PS50076">
    <property type="entry name" value="DNAJ_2"/>
    <property type="match status" value="1"/>
</dbReference>
<dbReference type="PANTHER" id="PTHR43096:SF58">
    <property type="entry name" value="CHAPERONE DNAJ-DOMAIN SUPERFAMILY PROTEIN"/>
    <property type="match status" value="1"/>
</dbReference>
<dbReference type="PANTHER" id="PTHR43096">
    <property type="entry name" value="DNAJ HOMOLOG 1, MITOCHONDRIAL-RELATED"/>
    <property type="match status" value="1"/>
</dbReference>
<feature type="compositionally biased region" description="Pro residues" evidence="1">
    <location>
        <begin position="272"/>
        <end position="285"/>
    </location>
</feature>
<proteinExistence type="predicted"/>
<evidence type="ECO:0000256" key="1">
    <source>
        <dbReference type="SAM" id="MobiDB-lite"/>
    </source>
</evidence>
<accession>A0A150G142</accession>
<feature type="compositionally biased region" description="Basic and acidic residues" evidence="1">
    <location>
        <begin position="211"/>
        <end position="221"/>
    </location>
</feature>
<organism evidence="3 4">
    <name type="scientific">Gonium pectorale</name>
    <name type="common">Green alga</name>
    <dbReference type="NCBI Taxonomy" id="33097"/>
    <lineage>
        <taxon>Eukaryota</taxon>
        <taxon>Viridiplantae</taxon>
        <taxon>Chlorophyta</taxon>
        <taxon>core chlorophytes</taxon>
        <taxon>Chlorophyceae</taxon>
        <taxon>CS clade</taxon>
        <taxon>Chlamydomonadales</taxon>
        <taxon>Volvocaceae</taxon>
        <taxon>Gonium</taxon>
    </lineage>
</organism>
<dbReference type="SUPFAM" id="SSF46565">
    <property type="entry name" value="Chaperone J-domain"/>
    <property type="match status" value="1"/>
</dbReference>
<dbReference type="STRING" id="33097.A0A150G142"/>
<dbReference type="GO" id="GO:0005737">
    <property type="term" value="C:cytoplasm"/>
    <property type="evidence" value="ECO:0007669"/>
    <property type="project" value="TreeGrafter"/>
</dbReference>